<dbReference type="Proteomes" id="UP000700334">
    <property type="component" value="Unassembled WGS sequence"/>
</dbReference>
<evidence type="ECO:0000313" key="1">
    <source>
        <dbReference type="EMBL" id="KAG8520822.1"/>
    </source>
</evidence>
<proteinExistence type="predicted"/>
<dbReference type="AlphaFoldDB" id="A0A8J6DT20"/>
<evidence type="ECO:0000313" key="2">
    <source>
        <dbReference type="Proteomes" id="UP000700334"/>
    </source>
</evidence>
<dbReference type="EMBL" id="JAGFMF010011504">
    <property type="protein sequence ID" value="KAG8520822.1"/>
    <property type="molecule type" value="Genomic_DNA"/>
</dbReference>
<sequence length="139" mass="15589">NDDQSSPSAQQAGICVKIQHKNISALIWPGEFRRLAHAVKWLLPLVGDFYCHQSHGQQTPLTGMFMTTKTIFFPGRASLKAMVISTDFSCNTDWSKGDRLARLEGISLNLTHRVNTNIINFVYTLERPMQGSAVRQKLA</sequence>
<accession>A0A8J6DT20</accession>
<feature type="non-terminal residue" evidence="1">
    <location>
        <position position="1"/>
    </location>
</feature>
<protein>
    <submittedName>
        <fullName evidence="1">Uncharacterized protein</fullName>
    </submittedName>
</protein>
<reference evidence="1" key="1">
    <citation type="journal article" date="2021" name="Evol. Appl.">
        <title>The genome of the Pyrenean desman and the effects of bottlenecks and inbreeding on the genomic landscape of an endangered species.</title>
        <authorList>
            <person name="Escoda L."/>
            <person name="Castresana J."/>
        </authorList>
    </citation>
    <scope>NUCLEOTIDE SEQUENCE</scope>
    <source>
        <strain evidence="1">IBE-C5619</strain>
    </source>
</reference>
<keyword evidence="2" id="KW-1185">Reference proteome</keyword>
<name>A0A8J6DT20_GALPY</name>
<organism evidence="1 2">
    <name type="scientific">Galemys pyrenaicus</name>
    <name type="common">Iberian desman</name>
    <name type="synonym">Pyrenean desman</name>
    <dbReference type="NCBI Taxonomy" id="202257"/>
    <lineage>
        <taxon>Eukaryota</taxon>
        <taxon>Metazoa</taxon>
        <taxon>Chordata</taxon>
        <taxon>Craniata</taxon>
        <taxon>Vertebrata</taxon>
        <taxon>Euteleostomi</taxon>
        <taxon>Mammalia</taxon>
        <taxon>Eutheria</taxon>
        <taxon>Laurasiatheria</taxon>
        <taxon>Eulipotyphla</taxon>
        <taxon>Talpidae</taxon>
        <taxon>Galemys</taxon>
    </lineage>
</organism>
<gene>
    <name evidence="1" type="ORF">J0S82_004296</name>
</gene>
<comment type="caution">
    <text evidence="1">The sequence shown here is derived from an EMBL/GenBank/DDBJ whole genome shotgun (WGS) entry which is preliminary data.</text>
</comment>